<evidence type="ECO:0000256" key="1">
    <source>
        <dbReference type="ARBA" id="ARBA00023015"/>
    </source>
</evidence>
<evidence type="ECO:0000313" key="5">
    <source>
        <dbReference type="EMBL" id="RYV52134.1"/>
    </source>
</evidence>
<dbReference type="InterPro" id="IPR028082">
    <property type="entry name" value="Peripla_BP_I"/>
</dbReference>
<organism evidence="5 6">
    <name type="scientific">Pengzhenrongella frigida</name>
    <dbReference type="NCBI Taxonomy" id="1259133"/>
    <lineage>
        <taxon>Bacteria</taxon>
        <taxon>Bacillati</taxon>
        <taxon>Actinomycetota</taxon>
        <taxon>Actinomycetes</taxon>
        <taxon>Micrococcales</taxon>
        <taxon>Pengzhenrongella</taxon>
    </lineage>
</organism>
<dbReference type="GO" id="GO:0000976">
    <property type="term" value="F:transcription cis-regulatory region binding"/>
    <property type="evidence" value="ECO:0007669"/>
    <property type="project" value="TreeGrafter"/>
</dbReference>
<keyword evidence="2" id="KW-0238">DNA-binding</keyword>
<name>A0A4V1ZHI2_9MICO</name>
<reference evidence="5 6" key="1">
    <citation type="submission" date="2019-01" db="EMBL/GenBank/DDBJ databases">
        <title>Novel species of Cellulomonas.</title>
        <authorList>
            <person name="Liu Q."/>
            <person name="Xin Y.-H."/>
        </authorList>
    </citation>
    <scope>NUCLEOTIDE SEQUENCE [LARGE SCALE GENOMIC DNA]</scope>
    <source>
        <strain evidence="5 6">HLT2-17</strain>
    </source>
</reference>
<comment type="caution">
    <text evidence="5">The sequence shown here is derived from an EMBL/GenBank/DDBJ whole genome shotgun (WGS) entry which is preliminary data.</text>
</comment>
<dbReference type="EMBL" id="SDWW01000008">
    <property type="protein sequence ID" value="RYV52134.1"/>
    <property type="molecule type" value="Genomic_DNA"/>
</dbReference>
<dbReference type="OrthoDB" id="2854648at2"/>
<dbReference type="CDD" id="cd01392">
    <property type="entry name" value="HTH_LacI"/>
    <property type="match status" value="1"/>
</dbReference>
<gene>
    <name evidence="5" type="ORF">EUA98_05070</name>
</gene>
<dbReference type="PROSITE" id="PS50932">
    <property type="entry name" value="HTH_LACI_2"/>
    <property type="match status" value="1"/>
</dbReference>
<dbReference type="Pfam" id="PF00356">
    <property type="entry name" value="LacI"/>
    <property type="match status" value="1"/>
</dbReference>
<dbReference type="InterPro" id="IPR046335">
    <property type="entry name" value="LacI/GalR-like_sensor"/>
</dbReference>
<dbReference type="InterPro" id="IPR000843">
    <property type="entry name" value="HTH_LacI"/>
</dbReference>
<dbReference type="AlphaFoldDB" id="A0A4V1ZHI2"/>
<dbReference type="Gene3D" id="1.10.260.40">
    <property type="entry name" value="lambda repressor-like DNA-binding domains"/>
    <property type="match status" value="1"/>
</dbReference>
<dbReference type="GO" id="GO:0003700">
    <property type="term" value="F:DNA-binding transcription factor activity"/>
    <property type="evidence" value="ECO:0007669"/>
    <property type="project" value="TreeGrafter"/>
</dbReference>
<dbReference type="SUPFAM" id="SSF47413">
    <property type="entry name" value="lambda repressor-like DNA-binding domains"/>
    <property type="match status" value="1"/>
</dbReference>
<keyword evidence="1" id="KW-0805">Transcription regulation</keyword>
<keyword evidence="6" id="KW-1185">Reference proteome</keyword>
<evidence type="ECO:0000313" key="6">
    <source>
        <dbReference type="Proteomes" id="UP000293764"/>
    </source>
</evidence>
<dbReference type="InterPro" id="IPR010982">
    <property type="entry name" value="Lambda_DNA-bd_dom_sf"/>
</dbReference>
<dbReference type="PANTHER" id="PTHR30146:SF109">
    <property type="entry name" value="HTH-TYPE TRANSCRIPTIONAL REGULATOR GALS"/>
    <property type="match status" value="1"/>
</dbReference>
<dbReference type="SMART" id="SM00354">
    <property type="entry name" value="HTH_LACI"/>
    <property type="match status" value="1"/>
</dbReference>
<evidence type="ECO:0000256" key="3">
    <source>
        <dbReference type="ARBA" id="ARBA00023163"/>
    </source>
</evidence>
<accession>A0A4V1ZHI2</accession>
<sequence>MSARPTLIHVAELAGVSLASASRALNGMVASPETVAKVRAAALSLGYIPDATARSLKLGHSLQLAFAVDDVGNPVYVEMMRAIETVVRGSGYRLQVSSTGTDPAETVDLVRSLARGYADGLVISPLRVTDELIVELKRAAVPVVVVGTLPDTVQLDTVQTDSARGVGLAVAHLVESGRRRIGFLNGPLDTTPGMSRRRGFVEAYAAHQLAPAAGSVQEVAADFTVAAGRRAALDLLSRHRDARGALALDALVAANDLLAVGAIHAALELGLQVPEDLAVVGMDDTELAGFFNPGLTSVSLGSAERGRHAAELLLARLSDPARPTRRIVVQPTLVVRASTQTDPTPEGTVR</sequence>
<protein>
    <submittedName>
        <fullName evidence="5">LacI family transcriptional regulator</fullName>
    </submittedName>
</protein>
<proteinExistence type="predicted"/>
<keyword evidence="3" id="KW-0804">Transcription</keyword>
<evidence type="ECO:0000259" key="4">
    <source>
        <dbReference type="PROSITE" id="PS50932"/>
    </source>
</evidence>
<dbReference type="SUPFAM" id="SSF53822">
    <property type="entry name" value="Periplasmic binding protein-like I"/>
    <property type="match status" value="1"/>
</dbReference>
<dbReference type="CDD" id="cd06267">
    <property type="entry name" value="PBP1_LacI_sugar_binding-like"/>
    <property type="match status" value="1"/>
</dbReference>
<dbReference type="Proteomes" id="UP000293764">
    <property type="component" value="Unassembled WGS sequence"/>
</dbReference>
<dbReference type="Pfam" id="PF13377">
    <property type="entry name" value="Peripla_BP_3"/>
    <property type="match status" value="1"/>
</dbReference>
<feature type="domain" description="HTH lacI-type" evidence="4">
    <location>
        <begin position="5"/>
        <end position="58"/>
    </location>
</feature>
<dbReference type="RefSeq" id="WP_130101582.1">
    <property type="nucleotide sequence ID" value="NZ_SDWW01000008.1"/>
</dbReference>
<dbReference type="Gene3D" id="3.40.50.2300">
    <property type="match status" value="2"/>
</dbReference>
<dbReference type="PANTHER" id="PTHR30146">
    <property type="entry name" value="LACI-RELATED TRANSCRIPTIONAL REPRESSOR"/>
    <property type="match status" value="1"/>
</dbReference>
<evidence type="ECO:0000256" key="2">
    <source>
        <dbReference type="ARBA" id="ARBA00023125"/>
    </source>
</evidence>